<dbReference type="InterPro" id="IPR013137">
    <property type="entry name" value="Znf_TFIIB"/>
</dbReference>
<evidence type="ECO:0000259" key="1">
    <source>
        <dbReference type="Pfam" id="PF08271"/>
    </source>
</evidence>
<name>A0A5C8NWY1_9BACI</name>
<feature type="domain" description="TFIIB-type" evidence="1">
    <location>
        <begin position="5"/>
        <end position="37"/>
    </location>
</feature>
<evidence type="ECO:0000313" key="2">
    <source>
        <dbReference type="EMBL" id="TXL65644.1"/>
    </source>
</evidence>
<organism evidence="2 3">
    <name type="scientific">Cerasibacillus terrae</name>
    <dbReference type="NCBI Taxonomy" id="2498845"/>
    <lineage>
        <taxon>Bacteria</taxon>
        <taxon>Bacillati</taxon>
        <taxon>Bacillota</taxon>
        <taxon>Bacilli</taxon>
        <taxon>Bacillales</taxon>
        <taxon>Bacillaceae</taxon>
        <taxon>Cerasibacillus</taxon>
    </lineage>
</organism>
<protein>
    <submittedName>
        <fullName evidence="2">TFIIB-type zinc ribbon-containing protein</fullName>
    </submittedName>
</protein>
<dbReference type="AlphaFoldDB" id="A0A5C8NWY1"/>
<comment type="caution">
    <text evidence="2">The sequence shown here is derived from an EMBL/GenBank/DDBJ whole genome shotgun (WGS) entry which is preliminary data.</text>
</comment>
<accession>A0A5C8NWY1</accession>
<evidence type="ECO:0000313" key="3">
    <source>
        <dbReference type="Proteomes" id="UP000321574"/>
    </source>
</evidence>
<dbReference type="Gene3D" id="2.20.28.30">
    <property type="entry name" value="RNA polymerase ii, chain L"/>
    <property type="match status" value="2"/>
</dbReference>
<reference evidence="2 3" key="1">
    <citation type="submission" date="2019-06" db="EMBL/GenBank/DDBJ databases">
        <title>Cerasibacillus sp. nov., isolated from maize field.</title>
        <authorList>
            <person name="Lin S.-Y."/>
            <person name="Tsai C.-F."/>
            <person name="Young C.-C."/>
        </authorList>
    </citation>
    <scope>NUCLEOTIDE SEQUENCE [LARGE SCALE GENOMIC DNA]</scope>
    <source>
        <strain evidence="2 3">CC-CFT480</strain>
    </source>
</reference>
<sequence>MVIHYKCPNCGDDMAFDAESGKLSCHSCGRKDDIETFSEEYISKMFSEEEAKEYHCENCGAVIITEKDTAATTCSFCGAGVVLSDRLSGVLAPVKVIPFSISKEEAREAFKKWCKNGRLTPKGFMTANRIKSITGLYVPFWLYDLYADAKVEAVGTKVRTYSRGDYIYTETKYYDVYRDIDLHYKKIPVDASEKMNDELMDKLEPYHYNDLKTFKTPYLAGYIAEKYNYDDKELFPRVKSKVRNFIDSYVHSTIAGYSSVRYKNKDIDTQQKNSYYVLLPVWMVYYDYDQQEHTFAMNGQTGKVVGKPPISYGKVAAWFSGIAGSTFVSLKLIQWIVGGGIW</sequence>
<dbReference type="OrthoDB" id="3182597at2"/>
<dbReference type="PANTHER" id="PTHR37826">
    <property type="entry name" value="FLOTILLIN BAND_7_5 DOMAIN PROTEIN"/>
    <property type="match status" value="1"/>
</dbReference>
<dbReference type="Proteomes" id="UP000321574">
    <property type="component" value="Unassembled WGS sequence"/>
</dbReference>
<dbReference type="Pfam" id="PF08271">
    <property type="entry name" value="Zn_Ribbon_TF"/>
    <property type="match status" value="1"/>
</dbReference>
<gene>
    <name evidence="2" type="ORF">FHP05_05845</name>
</gene>
<keyword evidence="3" id="KW-1185">Reference proteome</keyword>
<proteinExistence type="predicted"/>
<dbReference type="EMBL" id="VDUW01000003">
    <property type="protein sequence ID" value="TXL65644.1"/>
    <property type="molecule type" value="Genomic_DNA"/>
</dbReference>
<dbReference type="PANTHER" id="PTHR37826:SF3">
    <property type="entry name" value="J DOMAIN-CONTAINING PROTEIN"/>
    <property type="match status" value="1"/>
</dbReference>
<dbReference type="RefSeq" id="WP_147666314.1">
    <property type="nucleotide sequence ID" value="NZ_VDUW01000003.1"/>
</dbReference>